<dbReference type="VEuPathDB" id="VectorBase:ASIS006128"/>
<accession>A0A084VFR8</accession>
<organism evidence="2">
    <name type="scientific">Anopheles sinensis</name>
    <name type="common">Mosquito</name>
    <dbReference type="NCBI Taxonomy" id="74873"/>
    <lineage>
        <taxon>Eukaryota</taxon>
        <taxon>Metazoa</taxon>
        <taxon>Ecdysozoa</taxon>
        <taxon>Arthropoda</taxon>
        <taxon>Hexapoda</taxon>
        <taxon>Insecta</taxon>
        <taxon>Pterygota</taxon>
        <taxon>Neoptera</taxon>
        <taxon>Endopterygota</taxon>
        <taxon>Diptera</taxon>
        <taxon>Nematocera</taxon>
        <taxon>Culicoidea</taxon>
        <taxon>Culicidae</taxon>
        <taxon>Anophelinae</taxon>
        <taxon>Anopheles</taxon>
    </lineage>
</organism>
<gene>
    <name evidence="2" type="ORF">ZHAS_00003975</name>
</gene>
<evidence type="ECO:0000313" key="3">
    <source>
        <dbReference type="EnsemblMetazoa" id="ASIC003975-PA"/>
    </source>
</evidence>
<proteinExistence type="predicted"/>
<protein>
    <submittedName>
        <fullName evidence="2 3">Zinc finger and SCAN domain-containing protein 22-like protein</fullName>
    </submittedName>
</protein>
<feature type="domain" description="C2H2-type" evidence="1">
    <location>
        <begin position="58"/>
        <end position="78"/>
    </location>
</feature>
<evidence type="ECO:0000259" key="1">
    <source>
        <dbReference type="PROSITE" id="PS00028"/>
    </source>
</evidence>
<dbReference type="EMBL" id="KE524793">
    <property type="protein sequence ID" value="KFB36812.1"/>
    <property type="molecule type" value="Genomic_DNA"/>
</dbReference>
<reference evidence="2 4" key="1">
    <citation type="journal article" date="2014" name="BMC Genomics">
        <title>Genome sequence of Anopheles sinensis provides insight into genetics basis of mosquito competence for malaria parasites.</title>
        <authorList>
            <person name="Zhou D."/>
            <person name="Zhang D."/>
            <person name="Ding G."/>
            <person name="Shi L."/>
            <person name="Hou Q."/>
            <person name="Ye Y."/>
            <person name="Xu Y."/>
            <person name="Zhou H."/>
            <person name="Xiong C."/>
            <person name="Li S."/>
            <person name="Yu J."/>
            <person name="Hong S."/>
            <person name="Yu X."/>
            <person name="Zou P."/>
            <person name="Chen C."/>
            <person name="Chang X."/>
            <person name="Wang W."/>
            <person name="Lv Y."/>
            <person name="Sun Y."/>
            <person name="Ma L."/>
            <person name="Shen B."/>
            <person name="Zhu C."/>
        </authorList>
    </citation>
    <scope>NUCLEOTIDE SEQUENCE [LARGE SCALE GENOMIC DNA]</scope>
</reference>
<dbReference type="EnsemblMetazoa" id="ASIC003975-RA">
    <property type="protein sequence ID" value="ASIC003975-PA"/>
    <property type="gene ID" value="ASIC003975"/>
</dbReference>
<evidence type="ECO:0000313" key="2">
    <source>
        <dbReference type="EMBL" id="KFB36812.1"/>
    </source>
</evidence>
<dbReference type="VEuPathDB" id="VectorBase:ASIC003975"/>
<dbReference type="AlphaFoldDB" id="A0A084VFR8"/>
<reference evidence="3" key="2">
    <citation type="submission" date="2020-05" db="UniProtKB">
        <authorList>
            <consortium name="EnsemblMetazoa"/>
        </authorList>
    </citation>
    <scope>IDENTIFICATION</scope>
</reference>
<dbReference type="InterPro" id="IPR013087">
    <property type="entry name" value="Znf_C2H2_type"/>
</dbReference>
<evidence type="ECO:0000313" key="4">
    <source>
        <dbReference type="Proteomes" id="UP000030765"/>
    </source>
</evidence>
<sequence>MFSTREEWTLHAKSHLERTVGQTPGCLSVILPHLPLSLQHVSAPVAPARTETWTTSECIICGQDMLDRHELLRHLRRHLLTEWWTVRALGFEHEVTDTTSADALYL</sequence>
<dbReference type="PROSITE" id="PS00028">
    <property type="entry name" value="ZINC_FINGER_C2H2_1"/>
    <property type="match status" value="1"/>
</dbReference>
<dbReference type="Proteomes" id="UP000030765">
    <property type="component" value="Unassembled WGS sequence"/>
</dbReference>
<dbReference type="EMBL" id="ATLV01012459">
    <property type="status" value="NOT_ANNOTATED_CDS"/>
    <property type="molecule type" value="Genomic_DNA"/>
</dbReference>
<name>A0A084VFR8_ANOSI</name>
<keyword evidence="4" id="KW-1185">Reference proteome</keyword>
<dbReference type="OrthoDB" id="654211at2759"/>